<dbReference type="GO" id="GO:0043682">
    <property type="term" value="F:P-type divalent copper transporter activity"/>
    <property type="evidence" value="ECO:0007669"/>
    <property type="project" value="UniProtKB-EC"/>
</dbReference>
<protein>
    <recommendedName>
        <fullName evidence="10">P-type Cu(2+) transporter</fullName>
        <ecNumber evidence="10">7.2.2.9</ecNumber>
    </recommendedName>
</protein>
<comment type="subcellular location">
    <subcellularLocation>
        <location evidence="12">Cell membrane</location>
    </subcellularLocation>
    <subcellularLocation>
        <location evidence="1">Endomembrane system</location>
        <topology evidence="1">Multi-pass membrane protein</topology>
    </subcellularLocation>
</comment>
<dbReference type="NCBIfam" id="TIGR01525">
    <property type="entry name" value="ATPase-IB_hvy"/>
    <property type="match status" value="1"/>
</dbReference>
<dbReference type="PROSITE" id="PS00154">
    <property type="entry name" value="ATPASE_E1_E2"/>
    <property type="match status" value="1"/>
</dbReference>
<evidence type="ECO:0000256" key="7">
    <source>
        <dbReference type="ARBA" id="ARBA00022967"/>
    </source>
</evidence>
<keyword evidence="3 12" id="KW-0812">Transmembrane</keyword>
<dbReference type="PRINTS" id="PR00119">
    <property type="entry name" value="CATATPASE"/>
</dbReference>
<evidence type="ECO:0000256" key="1">
    <source>
        <dbReference type="ARBA" id="ARBA00004127"/>
    </source>
</evidence>
<dbReference type="Pfam" id="PF00702">
    <property type="entry name" value="Hydrolase"/>
    <property type="match status" value="1"/>
</dbReference>
<dbReference type="InterPro" id="IPR001757">
    <property type="entry name" value="P_typ_ATPase"/>
</dbReference>
<dbReference type="InterPro" id="IPR008250">
    <property type="entry name" value="ATPase_P-typ_transduc_dom_A_sf"/>
</dbReference>
<dbReference type="Gene3D" id="2.70.150.10">
    <property type="entry name" value="Calcium-transporting ATPase, cytoplasmic transduction domain A"/>
    <property type="match status" value="1"/>
</dbReference>
<dbReference type="NCBIfam" id="TIGR01494">
    <property type="entry name" value="ATPase_P-type"/>
    <property type="match status" value="2"/>
</dbReference>
<dbReference type="SUPFAM" id="SSF55008">
    <property type="entry name" value="HMA, heavy metal-associated domain"/>
    <property type="match status" value="1"/>
</dbReference>
<feature type="transmembrane region" description="Helical" evidence="12">
    <location>
        <begin position="708"/>
        <end position="726"/>
    </location>
</feature>
<dbReference type="SFLD" id="SFLDS00003">
    <property type="entry name" value="Haloacid_Dehalogenase"/>
    <property type="match status" value="1"/>
</dbReference>
<feature type="domain" description="HMA" evidence="13">
    <location>
        <begin position="4"/>
        <end position="70"/>
    </location>
</feature>
<evidence type="ECO:0000256" key="4">
    <source>
        <dbReference type="ARBA" id="ARBA00022723"/>
    </source>
</evidence>
<evidence type="ECO:0000256" key="9">
    <source>
        <dbReference type="ARBA" id="ARBA00023136"/>
    </source>
</evidence>
<dbReference type="InterPro" id="IPR036412">
    <property type="entry name" value="HAD-like_sf"/>
</dbReference>
<dbReference type="InterPro" id="IPR036163">
    <property type="entry name" value="HMA_dom_sf"/>
</dbReference>
<dbReference type="InterPro" id="IPR018303">
    <property type="entry name" value="ATPase_P-typ_P_site"/>
</dbReference>
<dbReference type="GO" id="GO:0005886">
    <property type="term" value="C:plasma membrane"/>
    <property type="evidence" value="ECO:0007669"/>
    <property type="project" value="UniProtKB-SubCell"/>
</dbReference>
<feature type="transmembrane region" description="Helical" evidence="12">
    <location>
        <begin position="183"/>
        <end position="203"/>
    </location>
</feature>
<dbReference type="CDD" id="cd00371">
    <property type="entry name" value="HMA"/>
    <property type="match status" value="1"/>
</dbReference>
<feature type="transmembrane region" description="Helical" evidence="12">
    <location>
        <begin position="125"/>
        <end position="143"/>
    </location>
</feature>
<dbReference type="Pfam" id="PF00403">
    <property type="entry name" value="HMA"/>
    <property type="match status" value="1"/>
</dbReference>
<dbReference type="Gene3D" id="3.40.50.1000">
    <property type="entry name" value="HAD superfamily/HAD-like"/>
    <property type="match status" value="1"/>
</dbReference>
<dbReference type="InterPro" id="IPR006121">
    <property type="entry name" value="HMA_dom"/>
</dbReference>
<dbReference type="Gene3D" id="3.40.1110.10">
    <property type="entry name" value="Calcium-transporting ATPase, cytoplasmic domain N"/>
    <property type="match status" value="1"/>
</dbReference>
<evidence type="ECO:0000256" key="11">
    <source>
        <dbReference type="ARBA" id="ARBA00047424"/>
    </source>
</evidence>
<evidence type="ECO:0000259" key="13">
    <source>
        <dbReference type="PROSITE" id="PS50846"/>
    </source>
</evidence>
<dbReference type="InterPro" id="IPR023299">
    <property type="entry name" value="ATPase_P-typ_cyto_dom_N"/>
</dbReference>
<dbReference type="GO" id="GO:0005507">
    <property type="term" value="F:copper ion binding"/>
    <property type="evidence" value="ECO:0007669"/>
    <property type="project" value="TreeGrafter"/>
</dbReference>
<organism evidence="14 15">
    <name type="scientific">Phaeovibrio sulfidiphilus</name>
    <dbReference type="NCBI Taxonomy" id="1220600"/>
    <lineage>
        <taxon>Bacteria</taxon>
        <taxon>Pseudomonadati</taxon>
        <taxon>Pseudomonadota</taxon>
        <taxon>Alphaproteobacteria</taxon>
        <taxon>Rhodospirillales</taxon>
        <taxon>Rhodospirillaceae</taxon>
        <taxon>Phaeovibrio</taxon>
    </lineage>
</organism>
<dbReference type="SUPFAM" id="SSF81665">
    <property type="entry name" value="Calcium ATPase, transmembrane domain M"/>
    <property type="match status" value="1"/>
</dbReference>
<dbReference type="InterPro" id="IPR023214">
    <property type="entry name" value="HAD_sf"/>
</dbReference>
<dbReference type="Gene3D" id="1.20.1110.10">
    <property type="entry name" value="Calcium-transporting ATPase, transmembrane domain"/>
    <property type="match status" value="1"/>
</dbReference>
<dbReference type="FunFam" id="3.30.70.100:FF:000005">
    <property type="entry name" value="Copper-exporting P-type ATPase A"/>
    <property type="match status" value="1"/>
</dbReference>
<dbReference type="InterPro" id="IPR017969">
    <property type="entry name" value="Heavy-metal-associated_CS"/>
</dbReference>
<feature type="transmembrane region" description="Helical" evidence="12">
    <location>
        <begin position="339"/>
        <end position="361"/>
    </location>
</feature>
<evidence type="ECO:0000256" key="5">
    <source>
        <dbReference type="ARBA" id="ARBA00022741"/>
    </source>
</evidence>
<reference evidence="14" key="1">
    <citation type="submission" date="2020-10" db="EMBL/GenBank/DDBJ databases">
        <title>Genome sequence of the unusual species of purple photosynthetic bacteria, Phaeovibrio sulfidiphilus DSM 23193, type strain.</title>
        <authorList>
            <person name="Kyndt J.A."/>
            <person name="Meyer T.E."/>
        </authorList>
    </citation>
    <scope>NUCLEOTIDE SEQUENCE</scope>
    <source>
        <strain evidence="14">DSM 23193</strain>
    </source>
</reference>
<feature type="transmembrane region" description="Helical" evidence="12">
    <location>
        <begin position="367"/>
        <end position="387"/>
    </location>
</feature>
<feature type="transmembrane region" description="Helical" evidence="12">
    <location>
        <begin position="155"/>
        <end position="177"/>
    </location>
</feature>
<evidence type="ECO:0000256" key="8">
    <source>
        <dbReference type="ARBA" id="ARBA00022989"/>
    </source>
</evidence>
<keyword evidence="5 12" id="KW-0547">Nucleotide-binding</keyword>
<dbReference type="InterPro" id="IPR044492">
    <property type="entry name" value="P_typ_ATPase_HD_dom"/>
</dbReference>
<dbReference type="SFLD" id="SFLDF00027">
    <property type="entry name" value="p-type_atpase"/>
    <property type="match status" value="1"/>
</dbReference>
<keyword evidence="9 12" id="KW-0472">Membrane</keyword>
<dbReference type="GO" id="GO:0005524">
    <property type="term" value="F:ATP binding"/>
    <property type="evidence" value="ECO:0007669"/>
    <property type="project" value="UniProtKB-UniRule"/>
</dbReference>
<dbReference type="GO" id="GO:0055070">
    <property type="term" value="P:copper ion homeostasis"/>
    <property type="evidence" value="ECO:0007669"/>
    <property type="project" value="TreeGrafter"/>
</dbReference>
<keyword evidence="12" id="KW-1003">Cell membrane</keyword>
<feature type="transmembrane region" description="Helical" evidence="12">
    <location>
        <begin position="732"/>
        <end position="752"/>
    </location>
</feature>
<dbReference type="Gene3D" id="3.30.70.100">
    <property type="match status" value="1"/>
</dbReference>
<dbReference type="InterPro" id="IPR059000">
    <property type="entry name" value="ATPase_P-type_domA"/>
</dbReference>
<keyword evidence="4 12" id="KW-0479">Metal-binding</keyword>
<sequence>MRETSVDFEISGMSCAACVARLEKVLSRLDGVDSVSVNLATGRAHLEMVGGAARAQDVIDAVGKAGFEARLYRDDPDDASTRARERNRARETERVMFLVAAAASLPLMWDMVAHMAGLPGTIAPLWQLAIGSLIQFGPGLRFYRGAWTALRSGYGTMDTLVALGTSAAFLISAWRVVMGETGQGLYFESAAVVITLVLLGKLLEAGARDRAGNAIRALMSLRPDMALRERDDGTRTEEVPASELRTGDVVRVRPGALVPADGVVIEGRSLVNESLLTGESVPVLREETARVIGGSLAVDGALRVRLTATGQETTLARMIRLVESAQAAKAPVQRLVDRIAAVFVPVVVLLAGITFAIWWFALGSHETAITAAVSVLVIACPCALGLATPTAVMVGTGLGARHGILIRDAEALERLSGVDTVVFDKTGTLTTGHPELVDYRSATDPNADTEKEYLLEIAGSLQQSATHPLAAALRTAAQEHGLTPLPVEDFHQEPGYGITACLDGRRFWLGSRAYMRRIGAGGAPEAETLAAGMEARGCTTVWMAAAPLNGSGDRGAPRTGLADAGPSAPAPVLLGLFMLADPPRANAAGAVRALETLGVRSIMLTGDSLPVARAIAQQVSIGDVRAGVLPEGKAETIRDLRAQGAVVAMAGDGINDAPALAEADVGIAMGGGSDAAMETAAITLMRSSPALVPDAISLSRATLRRIRINLFWAFAYNVVAIPLAALGVLSPMIAGAAMAASSVSVVSSSLLLRRWRPE</sequence>
<dbReference type="Pfam" id="PF00122">
    <property type="entry name" value="E1-E2_ATPase"/>
    <property type="match status" value="1"/>
</dbReference>
<dbReference type="SUPFAM" id="SSF81653">
    <property type="entry name" value="Calcium ATPase, transduction domain A"/>
    <property type="match status" value="1"/>
</dbReference>
<dbReference type="SFLD" id="SFLDG00002">
    <property type="entry name" value="C1.7:_P-type_atpase_like"/>
    <property type="match status" value="1"/>
</dbReference>
<dbReference type="EMBL" id="JACZHT010000003">
    <property type="protein sequence ID" value="MBE1237140.1"/>
    <property type="molecule type" value="Genomic_DNA"/>
</dbReference>
<keyword evidence="15" id="KW-1185">Reference proteome</keyword>
<evidence type="ECO:0000313" key="15">
    <source>
        <dbReference type="Proteomes" id="UP000631034"/>
    </source>
</evidence>
<name>A0A8J7CQS1_9PROT</name>
<evidence type="ECO:0000256" key="3">
    <source>
        <dbReference type="ARBA" id="ARBA00022692"/>
    </source>
</evidence>
<feature type="transmembrane region" description="Helical" evidence="12">
    <location>
        <begin position="95"/>
        <end position="113"/>
    </location>
</feature>
<accession>A0A8J7CQS1</accession>
<comment type="catalytic activity">
    <reaction evidence="11">
        <text>Cu(2+)(in) + ATP + H2O = Cu(2+)(out) + ADP + phosphate + H(+)</text>
        <dbReference type="Rhea" id="RHEA:10376"/>
        <dbReference type="ChEBI" id="CHEBI:15377"/>
        <dbReference type="ChEBI" id="CHEBI:15378"/>
        <dbReference type="ChEBI" id="CHEBI:29036"/>
        <dbReference type="ChEBI" id="CHEBI:30616"/>
        <dbReference type="ChEBI" id="CHEBI:43474"/>
        <dbReference type="ChEBI" id="CHEBI:456216"/>
        <dbReference type="EC" id="7.2.2.9"/>
    </reaction>
</comment>
<dbReference type="GO" id="GO:0016887">
    <property type="term" value="F:ATP hydrolysis activity"/>
    <property type="evidence" value="ECO:0007669"/>
    <property type="project" value="InterPro"/>
</dbReference>
<keyword evidence="7" id="KW-1278">Translocase</keyword>
<dbReference type="EC" id="7.2.2.9" evidence="10"/>
<proteinExistence type="inferred from homology"/>
<dbReference type="GO" id="GO:0012505">
    <property type="term" value="C:endomembrane system"/>
    <property type="evidence" value="ECO:0007669"/>
    <property type="project" value="UniProtKB-SubCell"/>
</dbReference>
<comment type="similarity">
    <text evidence="2 12">Belongs to the cation transport ATPase (P-type) (TC 3.A.3) family. Type IB subfamily.</text>
</comment>
<keyword evidence="6 12" id="KW-0067">ATP-binding</keyword>
<dbReference type="PANTHER" id="PTHR43520:SF8">
    <property type="entry name" value="P-TYPE CU(+) TRANSPORTER"/>
    <property type="match status" value="1"/>
</dbReference>
<dbReference type="CDD" id="cd02094">
    <property type="entry name" value="P-type_ATPase_Cu-like"/>
    <property type="match status" value="1"/>
</dbReference>
<evidence type="ECO:0000256" key="12">
    <source>
        <dbReference type="RuleBase" id="RU362081"/>
    </source>
</evidence>
<evidence type="ECO:0000256" key="6">
    <source>
        <dbReference type="ARBA" id="ARBA00022840"/>
    </source>
</evidence>
<dbReference type="FunFam" id="2.70.150.10:FF:000002">
    <property type="entry name" value="Copper-transporting ATPase 1, putative"/>
    <property type="match status" value="1"/>
</dbReference>
<dbReference type="PROSITE" id="PS01047">
    <property type="entry name" value="HMA_1"/>
    <property type="match status" value="1"/>
</dbReference>
<evidence type="ECO:0000256" key="2">
    <source>
        <dbReference type="ARBA" id="ARBA00006024"/>
    </source>
</evidence>
<keyword evidence="8 12" id="KW-1133">Transmembrane helix</keyword>
<dbReference type="InterPro" id="IPR023298">
    <property type="entry name" value="ATPase_P-typ_TM_dom_sf"/>
</dbReference>
<dbReference type="RefSeq" id="WP_192534142.1">
    <property type="nucleotide sequence ID" value="NZ_JACZHT010000003.1"/>
</dbReference>
<evidence type="ECO:0000313" key="14">
    <source>
        <dbReference type="EMBL" id="MBE1237140.1"/>
    </source>
</evidence>
<evidence type="ECO:0000256" key="10">
    <source>
        <dbReference type="ARBA" id="ARBA00038904"/>
    </source>
</evidence>
<dbReference type="Proteomes" id="UP000631034">
    <property type="component" value="Unassembled WGS sequence"/>
</dbReference>
<dbReference type="PANTHER" id="PTHR43520">
    <property type="entry name" value="ATP7, ISOFORM B"/>
    <property type="match status" value="1"/>
</dbReference>
<dbReference type="InterPro" id="IPR027256">
    <property type="entry name" value="P-typ_ATPase_IB"/>
</dbReference>
<dbReference type="PRINTS" id="PR00943">
    <property type="entry name" value="CUATPASE"/>
</dbReference>
<gene>
    <name evidence="14" type="ORF">IHV25_05700</name>
</gene>
<dbReference type="SUPFAM" id="SSF56784">
    <property type="entry name" value="HAD-like"/>
    <property type="match status" value="1"/>
</dbReference>
<dbReference type="AlphaFoldDB" id="A0A8J7CQS1"/>
<comment type="caution">
    <text evidence="14">The sequence shown here is derived from an EMBL/GenBank/DDBJ whole genome shotgun (WGS) entry which is preliminary data.</text>
</comment>
<dbReference type="PROSITE" id="PS50846">
    <property type="entry name" value="HMA_2"/>
    <property type="match status" value="1"/>
</dbReference>